<feature type="non-terminal residue" evidence="1">
    <location>
        <position position="1"/>
    </location>
</feature>
<reference evidence="1" key="2">
    <citation type="journal article" date="2014" name="ISME J.">
        <title>Microbial stratification in low pH oxic and suboxic macroscopic growths along an acid mine drainage.</title>
        <authorList>
            <person name="Mendez-Garcia C."/>
            <person name="Mesa V."/>
            <person name="Sprenger R.R."/>
            <person name="Richter M."/>
            <person name="Diez M.S."/>
            <person name="Solano J."/>
            <person name="Bargiela R."/>
            <person name="Golyshina O.V."/>
            <person name="Manteca A."/>
            <person name="Ramos J.L."/>
            <person name="Gallego J.R."/>
            <person name="Llorente I."/>
            <person name="Martins Dos Santos V.A."/>
            <person name="Jensen O.N."/>
            <person name="Pelaez A.I."/>
            <person name="Sanchez J."/>
            <person name="Ferrer M."/>
        </authorList>
    </citation>
    <scope>NUCLEOTIDE SEQUENCE</scope>
</reference>
<dbReference type="AlphaFoldDB" id="T1BYH8"/>
<organism evidence="1">
    <name type="scientific">mine drainage metagenome</name>
    <dbReference type="NCBI Taxonomy" id="410659"/>
    <lineage>
        <taxon>unclassified sequences</taxon>
        <taxon>metagenomes</taxon>
        <taxon>ecological metagenomes</taxon>
    </lineage>
</organism>
<reference evidence="1" key="1">
    <citation type="submission" date="2013-08" db="EMBL/GenBank/DDBJ databases">
        <authorList>
            <person name="Mendez C."/>
            <person name="Richter M."/>
            <person name="Ferrer M."/>
            <person name="Sanchez J."/>
        </authorList>
    </citation>
    <scope>NUCLEOTIDE SEQUENCE</scope>
</reference>
<dbReference type="EMBL" id="AUZY01005461">
    <property type="protein sequence ID" value="EQD58955.1"/>
    <property type="molecule type" value="Genomic_DNA"/>
</dbReference>
<protein>
    <submittedName>
        <fullName evidence="1">Metallo-beta-lactamase family protein</fullName>
    </submittedName>
</protein>
<sequence length="66" mass="7701">APHLYGRLSLKIYWDKQGYRRLASEARKLPVKMIAPQHGSIFKEEMVGKFFDWISGIRCGFDVMNL</sequence>
<proteinExistence type="predicted"/>
<evidence type="ECO:0000313" key="1">
    <source>
        <dbReference type="EMBL" id="EQD58955.1"/>
    </source>
</evidence>
<accession>T1BYH8</accession>
<gene>
    <name evidence="1" type="ORF">B1B_08384</name>
</gene>
<comment type="caution">
    <text evidence="1">The sequence shown here is derived from an EMBL/GenBank/DDBJ whole genome shotgun (WGS) entry which is preliminary data.</text>
</comment>
<name>T1BYH8_9ZZZZ</name>